<dbReference type="InterPro" id="IPR000182">
    <property type="entry name" value="GNAT_dom"/>
</dbReference>
<dbReference type="InterPro" id="IPR016181">
    <property type="entry name" value="Acyl_CoA_acyltransferase"/>
</dbReference>
<dbReference type="Gene3D" id="3.40.630.30">
    <property type="match status" value="1"/>
</dbReference>
<dbReference type="Proteomes" id="UP000075455">
    <property type="component" value="Unassembled WGS sequence"/>
</dbReference>
<dbReference type="PROSITE" id="PS51186">
    <property type="entry name" value="GNAT"/>
    <property type="match status" value="1"/>
</dbReference>
<reference evidence="2 3" key="1">
    <citation type="submission" date="2016-01" db="EMBL/GenBank/DDBJ databases">
        <title>Draft Genome Sequences of Seven Thermophilic Sporeformers Isolated from Foods.</title>
        <authorList>
            <person name="Berendsen E.M."/>
            <person name="Wells-Bennik M.H."/>
            <person name="Krawcyk A.O."/>
            <person name="De Jong A."/>
            <person name="Holsappel S."/>
            <person name="Eijlander R.T."/>
            <person name="Kuipers O.P."/>
        </authorList>
    </citation>
    <scope>NUCLEOTIDE SEQUENCE [LARGE SCALE GENOMIC DNA]</scope>
    <source>
        <strain evidence="2 3">B4119</strain>
    </source>
</reference>
<dbReference type="SUPFAM" id="SSF55729">
    <property type="entry name" value="Acyl-CoA N-acyltransferases (Nat)"/>
    <property type="match status" value="1"/>
</dbReference>
<dbReference type="Pfam" id="PF13302">
    <property type="entry name" value="Acetyltransf_3"/>
    <property type="match status" value="1"/>
</dbReference>
<dbReference type="PATRIC" id="fig|81408.3.peg.378"/>
<dbReference type="GO" id="GO:0016747">
    <property type="term" value="F:acyltransferase activity, transferring groups other than amino-acyl groups"/>
    <property type="evidence" value="ECO:0007669"/>
    <property type="project" value="InterPro"/>
</dbReference>
<proteinExistence type="predicted"/>
<sequence>MVVLETQRLILRQYKDEDITPLHHIFSDPETMKFYPAPFSIEQTQDWIKRNQDRYRNDGYGLWAVCLKETNELIGDCGLVKQKINDSIEVEIGYHMNKKYWSKGFATEAAKACKEYAFDKLGLNKLISIIDPRNVPSIRVAEKIGFTKEKEVFIFGKNHYIYSGLKKVTKGYLMNGGIVK</sequence>
<dbReference type="PANTHER" id="PTHR43792">
    <property type="entry name" value="GNAT FAMILY, PUTATIVE (AFU_ORTHOLOGUE AFUA_3G00765)-RELATED-RELATED"/>
    <property type="match status" value="1"/>
</dbReference>
<evidence type="ECO:0000313" key="2">
    <source>
        <dbReference type="EMBL" id="KYD10041.1"/>
    </source>
</evidence>
<protein>
    <recommendedName>
        <fullName evidence="1">N-acetyltransferase domain-containing protein</fullName>
    </recommendedName>
</protein>
<dbReference type="EMBL" id="LQYS01000093">
    <property type="protein sequence ID" value="KYD10041.1"/>
    <property type="molecule type" value="Genomic_DNA"/>
</dbReference>
<dbReference type="AlphaFoldDB" id="A0A150LCG8"/>
<feature type="domain" description="N-acetyltransferase" evidence="1">
    <location>
        <begin position="9"/>
        <end position="169"/>
    </location>
</feature>
<gene>
    <name evidence="2" type="ORF">B4119_4258</name>
</gene>
<comment type="caution">
    <text evidence="2">The sequence shown here is derived from an EMBL/GenBank/DDBJ whole genome shotgun (WGS) entry which is preliminary data.</text>
</comment>
<name>A0A150LCG8_9BACL</name>
<evidence type="ECO:0000313" key="3">
    <source>
        <dbReference type="Proteomes" id="UP000075455"/>
    </source>
</evidence>
<dbReference type="STRING" id="81408.B4119_4258"/>
<organism evidence="2 3">
    <name type="scientific">Saccharococcus caldoxylosilyticus</name>
    <dbReference type="NCBI Taxonomy" id="81408"/>
    <lineage>
        <taxon>Bacteria</taxon>
        <taxon>Bacillati</taxon>
        <taxon>Bacillota</taxon>
        <taxon>Bacilli</taxon>
        <taxon>Bacillales</taxon>
        <taxon>Anoxybacillaceae</taxon>
        <taxon>Saccharococcus</taxon>
    </lineage>
</organism>
<evidence type="ECO:0000259" key="1">
    <source>
        <dbReference type="PROSITE" id="PS51186"/>
    </source>
</evidence>
<accession>A0A150LCG8</accession>
<dbReference type="PANTHER" id="PTHR43792:SF1">
    <property type="entry name" value="N-ACETYLTRANSFERASE DOMAIN-CONTAINING PROTEIN"/>
    <property type="match status" value="1"/>
</dbReference>
<dbReference type="RefSeq" id="WP_061579895.1">
    <property type="nucleotide sequence ID" value="NZ_LQYS01000093.1"/>
</dbReference>
<dbReference type="InterPro" id="IPR051531">
    <property type="entry name" value="N-acetyltransferase"/>
</dbReference>